<keyword evidence="9" id="KW-1185">Reference proteome</keyword>
<comment type="similarity">
    <text evidence="1 6">Belongs to the universal ribosomal protein uL22 family.</text>
</comment>
<protein>
    <recommendedName>
        <fullName evidence="4">Large ribosomal subunit protein uL22m</fullName>
    </recommendedName>
    <alternativeName>
        <fullName evidence="5">39S ribosomal protein L22, mitochondrial</fullName>
    </alternativeName>
</protein>
<dbReference type="PANTHER" id="PTHR13501">
    <property type="entry name" value="CHLOROPLAST 50S RIBOSOMAL PROTEIN L22-RELATED"/>
    <property type="match status" value="1"/>
</dbReference>
<evidence type="ECO:0000256" key="4">
    <source>
        <dbReference type="ARBA" id="ARBA00035286"/>
    </source>
</evidence>
<dbReference type="GO" id="GO:0003735">
    <property type="term" value="F:structural constituent of ribosome"/>
    <property type="evidence" value="ECO:0007669"/>
    <property type="project" value="InterPro"/>
</dbReference>
<evidence type="ECO:0000313" key="8">
    <source>
        <dbReference type="EMBL" id="GMT18202.1"/>
    </source>
</evidence>
<dbReference type="GO" id="GO:0005762">
    <property type="term" value="C:mitochondrial large ribosomal subunit"/>
    <property type="evidence" value="ECO:0007669"/>
    <property type="project" value="TreeGrafter"/>
</dbReference>
<evidence type="ECO:0000256" key="5">
    <source>
        <dbReference type="ARBA" id="ARBA00035506"/>
    </source>
</evidence>
<name>A0AAV5VER0_9BILA</name>
<evidence type="ECO:0000256" key="1">
    <source>
        <dbReference type="ARBA" id="ARBA00009451"/>
    </source>
</evidence>
<evidence type="ECO:0000313" key="9">
    <source>
        <dbReference type="Proteomes" id="UP001432322"/>
    </source>
</evidence>
<comment type="caution">
    <text evidence="8">The sequence shown here is derived from an EMBL/GenBank/DDBJ whole genome shotgun (WGS) entry which is preliminary data.</text>
</comment>
<gene>
    <name evidence="8" type="ORF">PFISCL1PPCAC_9499</name>
</gene>
<evidence type="ECO:0000256" key="3">
    <source>
        <dbReference type="ARBA" id="ARBA00023274"/>
    </source>
</evidence>
<proteinExistence type="inferred from homology"/>
<organism evidence="8 9">
    <name type="scientific">Pristionchus fissidentatus</name>
    <dbReference type="NCBI Taxonomy" id="1538716"/>
    <lineage>
        <taxon>Eukaryota</taxon>
        <taxon>Metazoa</taxon>
        <taxon>Ecdysozoa</taxon>
        <taxon>Nematoda</taxon>
        <taxon>Chromadorea</taxon>
        <taxon>Rhabditida</taxon>
        <taxon>Rhabditina</taxon>
        <taxon>Diplogasteromorpha</taxon>
        <taxon>Diplogasteroidea</taxon>
        <taxon>Neodiplogasteridae</taxon>
        <taxon>Pristionchus</taxon>
    </lineage>
</organism>
<reference evidence="8" key="1">
    <citation type="submission" date="2023-10" db="EMBL/GenBank/DDBJ databases">
        <title>Genome assembly of Pristionchus species.</title>
        <authorList>
            <person name="Yoshida K."/>
            <person name="Sommer R.J."/>
        </authorList>
    </citation>
    <scope>NUCLEOTIDE SEQUENCE</scope>
    <source>
        <strain evidence="8">RS5133</strain>
    </source>
</reference>
<dbReference type="Gene3D" id="3.90.470.10">
    <property type="entry name" value="Ribosomal protein L22/L17"/>
    <property type="match status" value="1"/>
</dbReference>
<dbReference type="EMBL" id="BTSY01000003">
    <property type="protein sequence ID" value="GMT18202.1"/>
    <property type="molecule type" value="Genomic_DNA"/>
</dbReference>
<sequence length="283" mass="32830">AKELYRMLARVLAPPCTSTATRAIAARCASNAPAPSSEEKGAVAPRADAAGQPESLSRQEEWRRRSALRTPILQRDEVVPPKVYYAPEWDLDKKANDDEGWANPLKGYGMTPEKWEHYNKVVWPPNYRVPETGLPKPREVFHCRQSIHFSPRRAWYACQLVWRMNVDDALVQLDLQQNKGAGMLAEVLREAKKRAADEFHVEFPSRMHVAEAFPIQCNIIKGARRHAHEDWQTIRYRYIHLYVRLEEGEGPGYKSREKPRDGWDKMDEYYKYLRSRQIKNSIG</sequence>
<keyword evidence="2 6" id="KW-0689">Ribosomal protein</keyword>
<dbReference type="PANTHER" id="PTHR13501:SF8">
    <property type="entry name" value="LARGE RIBOSOMAL SUBUNIT PROTEIN UL22M"/>
    <property type="match status" value="1"/>
</dbReference>
<feature type="region of interest" description="Disordered" evidence="7">
    <location>
        <begin position="29"/>
        <end position="62"/>
    </location>
</feature>
<evidence type="ECO:0000256" key="2">
    <source>
        <dbReference type="ARBA" id="ARBA00022980"/>
    </source>
</evidence>
<dbReference type="InterPro" id="IPR001063">
    <property type="entry name" value="Ribosomal_uL22"/>
</dbReference>
<keyword evidence="3 6" id="KW-0687">Ribonucleoprotein</keyword>
<dbReference type="InterPro" id="IPR036394">
    <property type="entry name" value="Ribosomal_uL22_sf"/>
</dbReference>
<dbReference type="InterPro" id="IPR047867">
    <property type="entry name" value="Ribosomal_uL22_bac/org-type"/>
</dbReference>
<dbReference type="Pfam" id="PF00237">
    <property type="entry name" value="Ribosomal_L22"/>
    <property type="match status" value="1"/>
</dbReference>
<dbReference type="SUPFAM" id="SSF54843">
    <property type="entry name" value="Ribosomal protein L22"/>
    <property type="match status" value="1"/>
</dbReference>
<evidence type="ECO:0000256" key="7">
    <source>
        <dbReference type="SAM" id="MobiDB-lite"/>
    </source>
</evidence>
<dbReference type="AlphaFoldDB" id="A0AAV5VER0"/>
<evidence type="ECO:0000256" key="6">
    <source>
        <dbReference type="RuleBase" id="RU004005"/>
    </source>
</evidence>
<dbReference type="Proteomes" id="UP001432322">
    <property type="component" value="Unassembled WGS sequence"/>
</dbReference>
<feature type="non-terminal residue" evidence="8">
    <location>
        <position position="1"/>
    </location>
</feature>
<dbReference type="GO" id="GO:0006412">
    <property type="term" value="P:translation"/>
    <property type="evidence" value="ECO:0007669"/>
    <property type="project" value="InterPro"/>
</dbReference>
<accession>A0AAV5VER0</accession>